<proteinExistence type="inferred from homology"/>
<keyword evidence="6 11" id="KW-0863">Zinc-finger</keyword>
<reference evidence="13" key="3">
    <citation type="submission" date="2015-06" db="UniProtKB">
        <authorList>
            <consortium name="EnsemblMetazoa"/>
        </authorList>
    </citation>
    <scope>IDENTIFICATION</scope>
</reference>
<dbReference type="STRING" id="6412.T1G573"/>
<reference evidence="12 14" key="2">
    <citation type="journal article" date="2013" name="Nature">
        <title>Insights into bilaterian evolution from three spiralian genomes.</title>
        <authorList>
            <person name="Simakov O."/>
            <person name="Marletaz F."/>
            <person name="Cho S.J."/>
            <person name="Edsinger-Gonzales E."/>
            <person name="Havlak P."/>
            <person name="Hellsten U."/>
            <person name="Kuo D.H."/>
            <person name="Larsson T."/>
            <person name="Lv J."/>
            <person name="Arendt D."/>
            <person name="Savage R."/>
            <person name="Osoegawa K."/>
            <person name="de Jong P."/>
            <person name="Grimwood J."/>
            <person name="Chapman J.A."/>
            <person name="Shapiro H."/>
            <person name="Aerts A."/>
            <person name="Otillar R.P."/>
            <person name="Terry A.Y."/>
            <person name="Boore J.L."/>
            <person name="Grigoriev I.V."/>
            <person name="Lindberg D.R."/>
            <person name="Seaver E.C."/>
            <person name="Weisblat D.A."/>
            <person name="Putnam N.H."/>
            <person name="Rokhsar D.S."/>
        </authorList>
    </citation>
    <scope>NUCLEOTIDE SEQUENCE</scope>
</reference>
<evidence type="ECO:0000256" key="6">
    <source>
        <dbReference type="ARBA" id="ARBA00022771"/>
    </source>
</evidence>
<dbReference type="GO" id="GO:0008270">
    <property type="term" value="F:zinc ion binding"/>
    <property type="evidence" value="ECO:0007669"/>
    <property type="project" value="UniProtKB-KW"/>
</dbReference>
<evidence type="ECO:0000256" key="9">
    <source>
        <dbReference type="ARBA" id="ARBA00023163"/>
    </source>
</evidence>
<dbReference type="KEGG" id="hro:HELRODRAFT_83563"/>
<dbReference type="EMBL" id="AMQM01005589">
    <property type="status" value="NOT_ANNOTATED_CDS"/>
    <property type="molecule type" value="Genomic_DNA"/>
</dbReference>
<reference evidence="14" key="1">
    <citation type="submission" date="2012-12" db="EMBL/GenBank/DDBJ databases">
        <authorList>
            <person name="Hellsten U."/>
            <person name="Grimwood J."/>
            <person name="Chapman J.A."/>
            <person name="Shapiro H."/>
            <person name="Aerts A."/>
            <person name="Otillar R.P."/>
            <person name="Terry A.Y."/>
            <person name="Boore J.L."/>
            <person name="Simakov O."/>
            <person name="Marletaz F."/>
            <person name="Cho S.-J."/>
            <person name="Edsinger-Gonzales E."/>
            <person name="Havlak P."/>
            <person name="Kuo D.-H."/>
            <person name="Larsson T."/>
            <person name="Lv J."/>
            <person name="Arendt D."/>
            <person name="Savage R."/>
            <person name="Osoegawa K."/>
            <person name="de Jong P."/>
            <person name="Lindberg D.R."/>
            <person name="Seaver E.C."/>
            <person name="Weisblat D.A."/>
            <person name="Putnam N.H."/>
            <person name="Grigoriev I.V."/>
            <person name="Rokhsar D.S."/>
        </authorList>
    </citation>
    <scope>NUCLEOTIDE SEQUENCE</scope>
</reference>
<dbReference type="GO" id="GO:0008023">
    <property type="term" value="C:transcription elongation factor complex"/>
    <property type="evidence" value="ECO:0000318"/>
    <property type="project" value="GO_Central"/>
</dbReference>
<sequence>KKSSRKPQKKKYTKPLDVVFNSPFFNHEKPCDEKLDHRRKTGYISCSVCQEDFQTTINALSEAIDVYGDWIDACEAVND</sequence>
<dbReference type="FunFam" id="2.20.25.190:FF:000001">
    <property type="entry name" value="Transcription elongation factor 1 homolog"/>
    <property type="match status" value="1"/>
</dbReference>
<evidence type="ECO:0000256" key="2">
    <source>
        <dbReference type="ARBA" id="ARBA00004123"/>
    </source>
</evidence>
<dbReference type="GO" id="GO:0000993">
    <property type="term" value="F:RNA polymerase II complex binding"/>
    <property type="evidence" value="ECO:0000318"/>
    <property type="project" value="GO_Central"/>
</dbReference>
<dbReference type="EnsemblMetazoa" id="HelroT83563">
    <property type="protein sequence ID" value="HelroP83563"/>
    <property type="gene ID" value="HelroG83563"/>
</dbReference>
<dbReference type="HOGENOM" id="CLU_105983_2_0_1"/>
<evidence type="ECO:0000256" key="11">
    <source>
        <dbReference type="RuleBase" id="RU364033"/>
    </source>
</evidence>
<dbReference type="InterPro" id="IPR007808">
    <property type="entry name" value="Elf1"/>
</dbReference>
<keyword evidence="5 11" id="KW-0479">Metal-binding</keyword>
<keyword evidence="7 11" id="KW-0862">Zinc</keyword>
<evidence type="ECO:0000256" key="4">
    <source>
        <dbReference type="ARBA" id="ARBA00014973"/>
    </source>
</evidence>
<dbReference type="SUPFAM" id="SSF57783">
    <property type="entry name" value="Zinc beta-ribbon"/>
    <property type="match status" value="1"/>
</dbReference>
<evidence type="ECO:0000256" key="5">
    <source>
        <dbReference type="ARBA" id="ARBA00022723"/>
    </source>
</evidence>
<evidence type="ECO:0000313" key="14">
    <source>
        <dbReference type="Proteomes" id="UP000015101"/>
    </source>
</evidence>
<dbReference type="eggNOG" id="KOG3214">
    <property type="taxonomic scope" value="Eukaryota"/>
</dbReference>
<evidence type="ECO:0000256" key="3">
    <source>
        <dbReference type="ARBA" id="ARBA00009730"/>
    </source>
</evidence>
<dbReference type="InterPro" id="IPR038567">
    <property type="entry name" value="T_Elf1_sf"/>
</dbReference>
<keyword evidence="8 11" id="KW-0805">Transcription regulation</keyword>
<dbReference type="Proteomes" id="UP000015101">
    <property type="component" value="Unassembled WGS sequence"/>
</dbReference>
<evidence type="ECO:0000256" key="7">
    <source>
        <dbReference type="ARBA" id="ARBA00022833"/>
    </source>
</evidence>
<evidence type="ECO:0000256" key="10">
    <source>
        <dbReference type="ARBA" id="ARBA00023242"/>
    </source>
</evidence>
<dbReference type="OMA" id="VGRIICR"/>
<gene>
    <name evidence="13" type="primary">20216221</name>
    <name evidence="12" type="ORF">HELRODRAFT_83563</name>
</gene>
<dbReference type="OrthoDB" id="445983at2759"/>
<dbReference type="EMBL" id="KB097026">
    <property type="protein sequence ID" value="ESN99925.1"/>
    <property type="molecule type" value="Genomic_DNA"/>
</dbReference>
<organism evidence="13 14">
    <name type="scientific">Helobdella robusta</name>
    <name type="common">Californian leech</name>
    <dbReference type="NCBI Taxonomy" id="6412"/>
    <lineage>
        <taxon>Eukaryota</taxon>
        <taxon>Metazoa</taxon>
        <taxon>Spiralia</taxon>
        <taxon>Lophotrochozoa</taxon>
        <taxon>Annelida</taxon>
        <taxon>Clitellata</taxon>
        <taxon>Hirudinea</taxon>
        <taxon>Rhynchobdellida</taxon>
        <taxon>Glossiphoniidae</taxon>
        <taxon>Helobdella</taxon>
    </lineage>
</organism>
<keyword evidence="9 11" id="KW-0804">Transcription</keyword>
<dbReference type="GeneID" id="20216221"/>
<protein>
    <recommendedName>
        <fullName evidence="4 11">Transcription elongation factor 1 homolog</fullName>
    </recommendedName>
</protein>
<keyword evidence="10 11" id="KW-0539">Nucleus</keyword>
<dbReference type="PANTHER" id="PTHR20934:SF0">
    <property type="entry name" value="TRANSCRIPTION ELONGATION FACTOR 1 HOMOLOG"/>
    <property type="match status" value="1"/>
</dbReference>
<evidence type="ECO:0000256" key="1">
    <source>
        <dbReference type="ARBA" id="ARBA00003357"/>
    </source>
</evidence>
<comment type="function">
    <text evidence="1 11">Transcription elongation factor implicated in the maintenance of proper chromatin structure in actively transcribed regions.</text>
</comment>
<evidence type="ECO:0000256" key="8">
    <source>
        <dbReference type="ARBA" id="ARBA00023015"/>
    </source>
</evidence>
<accession>T1G573</accession>
<name>T1G573_HELRO</name>
<comment type="similarity">
    <text evidence="3 11">Belongs to the ELOF1 family.</text>
</comment>
<evidence type="ECO:0000313" key="13">
    <source>
        <dbReference type="EnsemblMetazoa" id="HelroP83563"/>
    </source>
</evidence>
<evidence type="ECO:0000313" key="12">
    <source>
        <dbReference type="EMBL" id="ESN99925.1"/>
    </source>
</evidence>
<dbReference type="RefSeq" id="XP_009021914.1">
    <property type="nucleotide sequence ID" value="XM_009023666.1"/>
</dbReference>
<dbReference type="InParanoid" id="T1G573"/>
<dbReference type="CTD" id="20216221"/>
<dbReference type="AlphaFoldDB" id="T1G573"/>
<dbReference type="GO" id="GO:0006368">
    <property type="term" value="P:transcription elongation by RNA polymerase II"/>
    <property type="evidence" value="ECO:0000318"/>
    <property type="project" value="GO_Central"/>
</dbReference>
<dbReference type="PANTHER" id="PTHR20934">
    <property type="entry name" value="TRANSCRIPTION ELONGATION FACTOR 1 HOMOLOG"/>
    <property type="match status" value="1"/>
</dbReference>
<keyword evidence="14" id="KW-1185">Reference proteome</keyword>
<comment type="subcellular location">
    <subcellularLocation>
        <location evidence="2 11">Nucleus</location>
    </subcellularLocation>
</comment>
<dbReference type="Pfam" id="PF05129">
    <property type="entry name" value="Zn_ribbon_Elf1"/>
    <property type="match status" value="1"/>
</dbReference>
<dbReference type="Gene3D" id="2.20.25.190">
    <property type="match status" value="1"/>
</dbReference>